<evidence type="ECO:0000313" key="2">
    <source>
        <dbReference type="EMBL" id="TVU01119.1"/>
    </source>
</evidence>
<sequence length="329" mass="36381">MADGPARRRRRRSGSEESVDALTPLAMEVHGDAGSRRAQEECRGRLDAIVLDPCNAQLGYEGVDICFVDPTEDMVAAEEALRLALVGQIGGDRPHVSPEDLGQAIRSEFEIAYGDFSVVPCHSFDFVIKFKSSEIMERVDSRGRVTGPNFFVLVRKWSRHDGSKGVELRVKAEVIMKGVPAHAWQERVVREFLAKYCWVETLYMDTAAPRQMVHVSADVWVSNLRQIPPKAFLAIPEPESGLKLTTFVLDIPAGGCKKFNGYPITIDVSEIRYLSPPVGVSPDRFGSDNGCDGVPTEPFDDDDRSYGGFQAIDETDSDREPAAWKPGYG</sequence>
<organism evidence="2 3">
    <name type="scientific">Eragrostis curvula</name>
    <name type="common">weeping love grass</name>
    <dbReference type="NCBI Taxonomy" id="38414"/>
    <lineage>
        <taxon>Eukaryota</taxon>
        <taxon>Viridiplantae</taxon>
        <taxon>Streptophyta</taxon>
        <taxon>Embryophyta</taxon>
        <taxon>Tracheophyta</taxon>
        <taxon>Spermatophyta</taxon>
        <taxon>Magnoliopsida</taxon>
        <taxon>Liliopsida</taxon>
        <taxon>Poales</taxon>
        <taxon>Poaceae</taxon>
        <taxon>PACMAD clade</taxon>
        <taxon>Chloridoideae</taxon>
        <taxon>Eragrostideae</taxon>
        <taxon>Eragrostidinae</taxon>
        <taxon>Eragrostis</taxon>
    </lineage>
</organism>
<dbReference type="AlphaFoldDB" id="A0A5J9SQB6"/>
<dbReference type="EMBL" id="RWGY01000487">
    <property type="protein sequence ID" value="TVU01119.1"/>
    <property type="molecule type" value="Genomic_DNA"/>
</dbReference>
<accession>A0A5J9SQB6</accession>
<dbReference type="PANTHER" id="PTHR33087">
    <property type="entry name" value="OS07G0539200 PROTEIN"/>
    <property type="match status" value="1"/>
</dbReference>
<gene>
    <name evidence="2" type="ORF">EJB05_53443</name>
</gene>
<evidence type="ECO:0000313" key="3">
    <source>
        <dbReference type="Proteomes" id="UP000324897"/>
    </source>
</evidence>
<name>A0A5J9SQB6_9POAL</name>
<evidence type="ECO:0000256" key="1">
    <source>
        <dbReference type="SAM" id="MobiDB-lite"/>
    </source>
</evidence>
<dbReference type="InterPro" id="IPR053253">
    <property type="entry name" value="Sex_diff_modulator"/>
</dbReference>
<keyword evidence="3" id="KW-1185">Reference proteome</keyword>
<dbReference type="OrthoDB" id="690292at2759"/>
<dbReference type="Proteomes" id="UP000324897">
    <property type="component" value="Unassembled WGS sequence"/>
</dbReference>
<protein>
    <submittedName>
        <fullName evidence="2">Uncharacterized protein</fullName>
    </submittedName>
</protein>
<dbReference type="Gramene" id="TVU01119">
    <property type="protein sequence ID" value="TVU01119"/>
    <property type="gene ID" value="EJB05_53443"/>
</dbReference>
<comment type="caution">
    <text evidence="2">The sequence shown here is derived from an EMBL/GenBank/DDBJ whole genome shotgun (WGS) entry which is preliminary data.</text>
</comment>
<dbReference type="PANTHER" id="PTHR33087:SF21">
    <property type="entry name" value="OS03G0782100 PROTEIN"/>
    <property type="match status" value="1"/>
</dbReference>
<proteinExistence type="predicted"/>
<feature type="region of interest" description="Disordered" evidence="1">
    <location>
        <begin position="283"/>
        <end position="329"/>
    </location>
</feature>
<reference evidence="2 3" key="1">
    <citation type="journal article" date="2019" name="Sci. Rep.">
        <title>A high-quality genome of Eragrostis curvula grass provides insights into Poaceae evolution and supports new strategies to enhance forage quality.</title>
        <authorList>
            <person name="Carballo J."/>
            <person name="Santos B.A.C.M."/>
            <person name="Zappacosta D."/>
            <person name="Garbus I."/>
            <person name="Selva J.P."/>
            <person name="Gallo C.A."/>
            <person name="Diaz A."/>
            <person name="Albertini E."/>
            <person name="Caccamo M."/>
            <person name="Echenique V."/>
        </authorList>
    </citation>
    <scope>NUCLEOTIDE SEQUENCE [LARGE SCALE GENOMIC DNA]</scope>
    <source>
        <strain evidence="3">cv. Victoria</strain>
        <tissue evidence="2">Leaf</tissue>
    </source>
</reference>